<organism evidence="1 2">
    <name type="scientific">Staurois parvus</name>
    <dbReference type="NCBI Taxonomy" id="386267"/>
    <lineage>
        <taxon>Eukaryota</taxon>
        <taxon>Metazoa</taxon>
        <taxon>Chordata</taxon>
        <taxon>Craniata</taxon>
        <taxon>Vertebrata</taxon>
        <taxon>Euteleostomi</taxon>
        <taxon>Amphibia</taxon>
        <taxon>Batrachia</taxon>
        <taxon>Anura</taxon>
        <taxon>Neobatrachia</taxon>
        <taxon>Ranoidea</taxon>
        <taxon>Ranidae</taxon>
        <taxon>Staurois</taxon>
    </lineage>
</organism>
<dbReference type="EMBL" id="CATNWA010002628">
    <property type="protein sequence ID" value="CAI9543386.1"/>
    <property type="molecule type" value="Genomic_DNA"/>
</dbReference>
<dbReference type="Proteomes" id="UP001162483">
    <property type="component" value="Unassembled WGS sequence"/>
</dbReference>
<reference evidence="1" key="1">
    <citation type="submission" date="2023-05" db="EMBL/GenBank/DDBJ databases">
        <authorList>
            <person name="Stuckert A."/>
        </authorList>
    </citation>
    <scope>NUCLEOTIDE SEQUENCE</scope>
</reference>
<accession>A0ABN9B772</accession>
<protein>
    <submittedName>
        <fullName evidence="1">Uncharacterized protein</fullName>
    </submittedName>
</protein>
<evidence type="ECO:0000313" key="2">
    <source>
        <dbReference type="Proteomes" id="UP001162483"/>
    </source>
</evidence>
<keyword evidence="2" id="KW-1185">Reference proteome</keyword>
<gene>
    <name evidence="1" type="ORF">SPARVUS_LOCUS2268011</name>
</gene>
<sequence length="91" mass="9779">MTAGCFSSPSCWLSAAAERAMQGIDSSNSPPAAPITLAAPLCPPPPPMLLPSSPFHWQLQAPNRILQDGEWEKGLINMSHLPAPSFPEWTQ</sequence>
<name>A0ABN9B772_9NEOB</name>
<evidence type="ECO:0000313" key="1">
    <source>
        <dbReference type="EMBL" id="CAI9543386.1"/>
    </source>
</evidence>
<comment type="caution">
    <text evidence="1">The sequence shown here is derived from an EMBL/GenBank/DDBJ whole genome shotgun (WGS) entry which is preliminary data.</text>
</comment>
<proteinExistence type="predicted"/>